<name>A0A3M7QNK5_BRAPC</name>
<dbReference type="EMBL" id="REGN01005541">
    <property type="protein sequence ID" value="RNA12976.1"/>
    <property type="molecule type" value="Genomic_DNA"/>
</dbReference>
<organism evidence="1 2">
    <name type="scientific">Brachionus plicatilis</name>
    <name type="common">Marine rotifer</name>
    <name type="synonym">Brachionus muelleri</name>
    <dbReference type="NCBI Taxonomy" id="10195"/>
    <lineage>
        <taxon>Eukaryota</taxon>
        <taxon>Metazoa</taxon>
        <taxon>Spiralia</taxon>
        <taxon>Gnathifera</taxon>
        <taxon>Rotifera</taxon>
        <taxon>Eurotatoria</taxon>
        <taxon>Monogononta</taxon>
        <taxon>Pseudotrocha</taxon>
        <taxon>Ploima</taxon>
        <taxon>Brachionidae</taxon>
        <taxon>Brachionus</taxon>
    </lineage>
</organism>
<comment type="caution">
    <text evidence="1">The sequence shown here is derived from an EMBL/GenBank/DDBJ whole genome shotgun (WGS) entry which is preliminary data.</text>
</comment>
<dbReference type="AlphaFoldDB" id="A0A3M7QNK5"/>
<reference evidence="1 2" key="1">
    <citation type="journal article" date="2018" name="Sci. Rep.">
        <title>Genomic signatures of local adaptation to the degree of environmental predictability in rotifers.</title>
        <authorList>
            <person name="Franch-Gras L."/>
            <person name="Hahn C."/>
            <person name="Garcia-Roger E.M."/>
            <person name="Carmona M.J."/>
            <person name="Serra M."/>
            <person name="Gomez A."/>
        </authorList>
    </citation>
    <scope>NUCLEOTIDE SEQUENCE [LARGE SCALE GENOMIC DNA]</scope>
    <source>
        <strain evidence="1">HYR1</strain>
    </source>
</reference>
<evidence type="ECO:0000313" key="1">
    <source>
        <dbReference type="EMBL" id="RNA12976.1"/>
    </source>
</evidence>
<evidence type="ECO:0000313" key="2">
    <source>
        <dbReference type="Proteomes" id="UP000276133"/>
    </source>
</evidence>
<keyword evidence="2" id="KW-1185">Reference proteome</keyword>
<protein>
    <submittedName>
        <fullName evidence="1">Uncharacterized protein</fullName>
    </submittedName>
</protein>
<gene>
    <name evidence="1" type="ORF">BpHYR1_019351</name>
</gene>
<dbReference type="Proteomes" id="UP000276133">
    <property type="component" value="Unassembled WGS sequence"/>
</dbReference>
<sequence length="104" mass="11988">MDFDPFIVSSHRTLIDPVVGCQTVEAFQSGSLYAKRFGKSACFLQNIFIKNYDAERALKLVLKIEIFALNKFKSLLRIKVLFYLNSFRAKLESLTRQFSSLLND</sequence>
<accession>A0A3M7QNK5</accession>
<proteinExistence type="predicted"/>